<protein>
    <recommendedName>
        <fullName evidence="3">F-box domain-containing protein</fullName>
    </recommendedName>
</protein>
<dbReference type="InterPro" id="IPR032675">
    <property type="entry name" value="LRR_dom_sf"/>
</dbReference>
<dbReference type="STRING" id="1328759.A0A5C2RYH3"/>
<name>A0A5C2RYH3_9APHY</name>
<evidence type="ECO:0000313" key="1">
    <source>
        <dbReference type="EMBL" id="RPD56100.1"/>
    </source>
</evidence>
<dbReference type="OrthoDB" id="2748053at2759"/>
<dbReference type="Proteomes" id="UP000313359">
    <property type="component" value="Unassembled WGS sequence"/>
</dbReference>
<dbReference type="EMBL" id="ML122290">
    <property type="protein sequence ID" value="RPD56100.1"/>
    <property type="molecule type" value="Genomic_DNA"/>
</dbReference>
<evidence type="ECO:0000313" key="2">
    <source>
        <dbReference type="Proteomes" id="UP000313359"/>
    </source>
</evidence>
<evidence type="ECO:0008006" key="3">
    <source>
        <dbReference type="Google" id="ProtNLM"/>
    </source>
</evidence>
<reference evidence="1" key="1">
    <citation type="journal article" date="2018" name="Genome Biol. Evol.">
        <title>Genomics and development of Lentinus tigrinus, a white-rot wood-decaying mushroom with dimorphic fruiting bodies.</title>
        <authorList>
            <person name="Wu B."/>
            <person name="Xu Z."/>
            <person name="Knudson A."/>
            <person name="Carlson A."/>
            <person name="Chen N."/>
            <person name="Kovaka S."/>
            <person name="LaButti K."/>
            <person name="Lipzen A."/>
            <person name="Pennachio C."/>
            <person name="Riley R."/>
            <person name="Schakwitz W."/>
            <person name="Umezawa K."/>
            <person name="Ohm R.A."/>
            <person name="Grigoriev I.V."/>
            <person name="Nagy L.G."/>
            <person name="Gibbons J."/>
            <person name="Hibbett D."/>
        </authorList>
    </citation>
    <scope>NUCLEOTIDE SEQUENCE [LARGE SCALE GENOMIC DNA]</scope>
    <source>
        <strain evidence="1">ALCF2SS1-6</strain>
    </source>
</reference>
<sequence>MHHPQPAEHPQLPLEVQLLILDAIPEAFQDRAATQNAIRSCAETCQAWLSRARFHLYHTVHLRSHSQCYLLSRTLTENAAIATLIQHIHYTDTRPPSAFGYREMLQDPPLSMNTVSKLSSLRSAAFTFDLFTPTYFLPFVQSFSVLKSLDSLCLKNVITSTYAEIVNLLWSFPTVRAVELDRCLWYKIGSLEDLSTYPGHYRNLRALKIRHVEEKEMCQYLHIFEAAEGLTSLLFLSHLDAMDNYDGLHEYSQLETLHLGTSNTDPSGMAAALSNVRSSKLRRISLAFKAQGEPFEALIQQLSDSRLDDMLSTAPFLGLDQLIINVISDVSPGDAEGEIARALPRCHGRGILNFNVQYQPRAE</sequence>
<dbReference type="Gene3D" id="3.80.10.10">
    <property type="entry name" value="Ribonuclease Inhibitor"/>
    <property type="match status" value="1"/>
</dbReference>
<dbReference type="SUPFAM" id="SSF52047">
    <property type="entry name" value="RNI-like"/>
    <property type="match status" value="1"/>
</dbReference>
<organism evidence="1 2">
    <name type="scientific">Lentinus tigrinus ALCF2SS1-6</name>
    <dbReference type="NCBI Taxonomy" id="1328759"/>
    <lineage>
        <taxon>Eukaryota</taxon>
        <taxon>Fungi</taxon>
        <taxon>Dikarya</taxon>
        <taxon>Basidiomycota</taxon>
        <taxon>Agaricomycotina</taxon>
        <taxon>Agaricomycetes</taxon>
        <taxon>Polyporales</taxon>
        <taxon>Polyporaceae</taxon>
        <taxon>Lentinus</taxon>
    </lineage>
</organism>
<dbReference type="AlphaFoldDB" id="A0A5C2RYH3"/>
<keyword evidence="2" id="KW-1185">Reference proteome</keyword>
<gene>
    <name evidence="1" type="ORF">L227DRAFT_603150</name>
</gene>
<accession>A0A5C2RYH3</accession>
<proteinExistence type="predicted"/>